<name>A0A3B7MGK5_9BACT</name>
<accession>A0A3B7MGK5</accession>
<organism evidence="3 4">
    <name type="scientific">Paraflavitalea soli</name>
    <dbReference type="NCBI Taxonomy" id="2315862"/>
    <lineage>
        <taxon>Bacteria</taxon>
        <taxon>Pseudomonadati</taxon>
        <taxon>Bacteroidota</taxon>
        <taxon>Chitinophagia</taxon>
        <taxon>Chitinophagales</taxon>
        <taxon>Chitinophagaceae</taxon>
        <taxon>Paraflavitalea</taxon>
    </lineage>
</organism>
<dbReference type="InterPro" id="IPR013783">
    <property type="entry name" value="Ig-like_fold"/>
</dbReference>
<evidence type="ECO:0000256" key="2">
    <source>
        <dbReference type="SAM" id="Phobius"/>
    </source>
</evidence>
<proteinExistence type="predicted"/>
<keyword evidence="2" id="KW-1133">Transmembrane helix</keyword>
<dbReference type="AlphaFoldDB" id="A0A3B7MGK5"/>
<feature type="region of interest" description="Disordered" evidence="1">
    <location>
        <begin position="760"/>
        <end position="784"/>
    </location>
</feature>
<keyword evidence="4" id="KW-1185">Reference proteome</keyword>
<evidence type="ECO:0000313" key="3">
    <source>
        <dbReference type="EMBL" id="AXY73502.1"/>
    </source>
</evidence>
<evidence type="ECO:0000256" key="1">
    <source>
        <dbReference type="SAM" id="MobiDB-lite"/>
    </source>
</evidence>
<dbReference type="Gene3D" id="2.60.40.10">
    <property type="entry name" value="Immunoglobulins"/>
    <property type="match status" value="1"/>
</dbReference>
<keyword evidence="2" id="KW-0472">Membrane</keyword>
<feature type="transmembrane region" description="Helical" evidence="2">
    <location>
        <begin position="894"/>
        <end position="911"/>
    </location>
</feature>
<dbReference type="Proteomes" id="UP000263900">
    <property type="component" value="Chromosome"/>
</dbReference>
<dbReference type="KEGG" id="pseg:D3H65_05705"/>
<protein>
    <submittedName>
        <fullName evidence="3">Uncharacterized protein</fullName>
    </submittedName>
</protein>
<dbReference type="EMBL" id="CP032157">
    <property type="protein sequence ID" value="AXY73502.1"/>
    <property type="molecule type" value="Genomic_DNA"/>
</dbReference>
<dbReference type="RefSeq" id="WP_119049340.1">
    <property type="nucleotide sequence ID" value="NZ_CP032157.1"/>
</dbReference>
<keyword evidence="2" id="KW-0812">Transmembrane</keyword>
<sequence length="913" mass="99407">MAVLISVNDNSVGDGFLLAPLDSTYEATIKLKTDPATPTATVTLQASPNPAGLVFSTVGPITITPVETIVTVHAMMQSSSRGDTTIQVLEGAVVAASFSVTSIRNPTINFKGRFEVRFATDNNWFNSNPQYTAAVDVIPAPRGWTWALEGEPPFVPASAVPENLDTTGLGRVIRLNNPISPRSHAAPVVSTVNSISGQTASGTETFTTGDALIGQPVDFGPDTYFAGNYTGDPLNPFKPGDPTPEEFWNAGAEPMALFQFKLGNPSLYFRGKSTVGPFVAKSTTVDTHTRTPDRRPIANGIVQVPAADMTEFGLPDVVTFSETRIDLLLLDWDALPAGDSTTRRNLRRRISHLLGAVSTTKRSAVQAAYPATFNVRGGTLTIDWDGGGPGVGNWDFREVYTGKVDTDLHALPGGSSVIDYMRQYFSFDFVWRPFAFHSDELCGHHKGTFKGTPMMTGNHIGDPHVKTVNGISYDFQGVGEFTLLKDGNRMEVQVRQTPVAAANPITDSHSGIRACVSLNTAVAIRVGSHRIAYQPGPSREKGRLQFFVDGKPAQLPTQGLNLGGHFVTTFDANGETGLRVYYQDQSVVTVTPAFWNPYNIWYMNVSVTNTLASEGVMGHIPGKSWLPRLRNGQDVGPLPTSLQDRYNMLYKTFADSWRVKDSTSLFVYAAGTSTETFTDRDWPAIQAPCKMKPEFEIPGAPILEGMPIEKAEQVCKLVTDDDLHQHCVFDVATTGDESFARTYLFEQQLRRSGTKIDLHVMDLPNNPDRKPVEPDQPPIKGPSGKLVKATVASIVPDSPAPKGKVVFYADDKKVGEPVPVDGLGRARWKVKGLDKGTHYVRAEFVPDDKNVNHSSSSAVLKLDLIKSTIDQKEEGPQPGTDGGGGKDGSLFGRWYIWVILILLLLLIWCLFMK</sequence>
<evidence type="ECO:0000313" key="4">
    <source>
        <dbReference type="Proteomes" id="UP000263900"/>
    </source>
</evidence>
<dbReference type="OrthoDB" id="574668at2"/>
<gene>
    <name evidence="3" type="ORF">D3H65_05705</name>
</gene>
<reference evidence="3 4" key="1">
    <citation type="submission" date="2018-09" db="EMBL/GenBank/DDBJ databases">
        <title>Genome sequencing of strain 6GH32-13.</title>
        <authorList>
            <person name="Weon H.-Y."/>
            <person name="Heo J."/>
            <person name="Kwon S.-W."/>
        </authorList>
    </citation>
    <scope>NUCLEOTIDE SEQUENCE [LARGE SCALE GENOMIC DNA]</scope>
    <source>
        <strain evidence="3 4">5GH32-13</strain>
    </source>
</reference>